<dbReference type="EMBL" id="KN880474">
    <property type="protein sequence ID" value="KIY70030.1"/>
    <property type="molecule type" value="Genomic_DNA"/>
</dbReference>
<gene>
    <name evidence="1" type="ORF">CYLTODRAFT_442250</name>
</gene>
<dbReference type="Gene3D" id="1.20.1280.50">
    <property type="match status" value="1"/>
</dbReference>
<keyword evidence="2" id="KW-1185">Reference proteome</keyword>
<dbReference type="OrthoDB" id="3365698at2759"/>
<reference evidence="1 2" key="1">
    <citation type="journal article" date="2015" name="Fungal Genet. Biol.">
        <title>Evolution of novel wood decay mechanisms in Agaricales revealed by the genome sequences of Fistulina hepatica and Cylindrobasidium torrendii.</title>
        <authorList>
            <person name="Floudas D."/>
            <person name="Held B.W."/>
            <person name="Riley R."/>
            <person name="Nagy L.G."/>
            <person name="Koehler G."/>
            <person name="Ransdell A.S."/>
            <person name="Younus H."/>
            <person name="Chow J."/>
            <person name="Chiniquy J."/>
            <person name="Lipzen A."/>
            <person name="Tritt A."/>
            <person name="Sun H."/>
            <person name="Haridas S."/>
            <person name="LaButti K."/>
            <person name="Ohm R.A."/>
            <person name="Kues U."/>
            <person name="Blanchette R.A."/>
            <person name="Grigoriev I.V."/>
            <person name="Minto R.E."/>
            <person name="Hibbett D.S."/>
        </authorList>
    </citation>
    <scope>NUCLEOTIDE SEQUENCE [LARGE SCALE GENOMIC DNA]</scope>
    <source>
        <strain evidence="1 2">FP15055 ss-10</strain>
    </source>
</reference>
<sequence>MSTFQKAYSHEAHRLEQLRQTNDVLPYEMLRTLRTSSHHTMEILTRLRKYRQFAPPEDHQALLDKAAFLKTTLRAYDAVLTPIRQFPDDILSEIFEWCTHPDNSGVYELGNTLDPMAAPWTLSHVCRRWRLIALQSPRLWCNFNLDLDYTTGKISRRVLRRKIKTFLARSRGCDLHVTLGGVEYDDVHVLYCLEPASERCVTLTLEVTGYHMWIISQWSFPRLTELDVDMSYMELVHPDKSQPITLHRAPRLRICHSQLARLVIPWHQVVECSIVFGRFLDAERLVEMLVVEWLQLKDPPRQATWGKPPVSLPSLRALHIVEELRQAPDLDITAILDAPNINHLALTSVRSPPRYPNLAHISSLFLESGTPQDASHIVALLREAPTVDELSLMDRSARGRVLDALVVHNDRSEILLPRLKTLRISSAAYHQMPQRLLRLCKSRVGNDLSLCARLCTLDARGAGRLSDVWWKGLNEEWQMLSKDMLIIL</sequence>
<protein>
    <submittedName>
        <fullName evidence="1">Uncharacterized protein</fullName>
    </submittedName>
</protein>
<dbReference type="AlphaFoldDB" id="A0A0D7BIG9"/>
<evidence type="ECO:0000313" key="2">
    <source>
        <dbReference type="Proteomes" id="UP000054007"/>
    </source>
</evidence>
<organism evidence="1 2">
    <name type="scientific">Cylindrobasidium torrendii FP15055 ss-10</name>
    <dbReference type="NCBI Taxonomy" id="1314674"/>
    <lineage>
        <taxon>Eukaryota</taxon>
        <taxon>Fungi</taxon>
        <taxon>Dikarya</taxon>
        <taxon>Basidiomycota</taxon>
        <taxon>Agaricomycotina</taxon>
        <taxon>Agaricomycetes</taxon>
        <taxon>Agaricomycetidae</taxon>
        <taxon>Agaricales</taxon>
        <taxon>Marasmiineae</taxon>
        <taxon>Physalacriaceae</taxon>
        <taxon>Cylindrobasidium</taxon>
    </lineage>
</organism>
<accession>A0A0D7BIG9</accession>
<evidence type="ECO:0000313" key="1">
    <source>
        <dbReference type="EMBL" id="KIY70030.1"/>
    </source>
</evidence>
<dbReference type="Proteomes" id="UP000054007">
    <property type="component" value="Unassembled WGS sequence"/>
</dbReference>
<proteinExistence type="predicted"/>
<name>A0A0D7BIG9_9AGAR</name>